<organism evidence="1 2">
    <name type="scientific">Phycomyces blakesleeanus (strain ATCC 8743b / DSM 1359 / FGSC 10004 / NBRC 33097 / NRRL 1555)</name>
    <dbReference type="NCBI Taxonomy" id="763407"/>
    <lineage>
        <taxon>Eukaryota</taxon>
        <taxon>Fungi</taxon>
        <taxon>Fungi incertae sedis</taxon>
        <taxon>Mucoromycota</taxon>
        <taxon>Mucoromycotina</taxon>
        <taxon>Mucoromycetes</taxon>
        <taxon>Mucorales</taxon>
        <taxon>Phycomycetaceae</taxon>
        <taxon>Phycomyces</taxon>
    </lineage>
</organism>
<name>A0A162XC79_PHYB8</name>
<dbReference type="EMBL" id="KV440980">
    <property type="protein sequence ID" value="OAD73875.1"/>
    <property type="molecule type" value="Genomic_DNA"/>
</dbReference>
<proteinExistence type="predicted"/>
<gene>
    <name evidence="1" type="ORF">PHYBLDRAFT_168301</name>
</gene>
<dbReference type="RefSeq" id="XP_018291915.1">
    <property type="nucleotide sequence ID" value="XM_018435834.1"/>
</dbReference>
<protein>
    <submittedName>
        <fullName evidence="1">Uncharacterized protein</fullName>
    </submittedName>
</protein>
<dbReference type="GeneID" id="28996740"/>
<sequence length="258" mass="30310">MCMLRRDVFVCNKCQNIFTFCFSPRQKKLIPLICVVRVFSTAKLCFILVATRGSWLWLTKESSRDNDQPYTFSKSILHIWQNKSTFRPKLLLSGFLTVIFLKNVNRHLNYFNGVEFHEFLFSEEDEKMSLSEHCALKINFIVFSFNLTPDVDSRILLTATHDRKQEFLGLSKHNISPPTNLSLGVRNGFVVYMQQIRFNADPTFQIIHIVYLIYISDCRTNIKNAAYRIYTKLYLLTCMFLVLYEKWISDVALHCIIL</sequence>
<evidence type="ECO:0000313" key="2">
    <source>
        <dbReference type="Proteomes" id="UP000077315"/>
    </source>
</evidence>
<dbReference type="InParanoid" id="A0A162XC79"/>
<keyword evidence="2" id="KW-1185">Reference proteome</keyword>
<dbReference type="VEuPathDB" id="FungiDB:PHYBLDRAFT_168301"/>
<dbReference type="AlphaFoldDB" id="A0A162XC79"/>
<dbReference type="Proteomes" id="UP000077315">
    <property type="component" value="Unassembled WGS sequence"/>
</dbReference>
<reference evidence="2" key="1">
    <citation type="submission" date="2015-06" db="EMBL/GenBank/DDBJ databases">
        <title>Expansion of signal transduction pathways in fungi by whole-genome duplication.</title>
        <authorList>
            <consortium name="DOE Joint Genome Institute"/>
            <person name="Corrochano L.M."/>
            <person name="Kuo A."/>
            <person name="Marcet-Houben M."/>
            <person name="Polaino S."/>
            <person name="Salamov A."/>
            <person name="Villalobos J.M."/>
            <person name="Alvarez M.I."/>
            <person name="Avalos J."/>
            <person name="Benito E.P."/>
            <person name="Benoit I."/>
            <person name="Burger G."/>
            <person name="Camino L.P."/>
            <person name="Canovas D."/>
            <person name="Cerda-Olmedo E."/>
            <person name="Cheng J.-F."/>
            <person name="Dominguez A."/>
            <person name="Elias M."/>
            <person name="Eslava A.P."/>
            <person name="Glaser F."/>
            <person name="Grimwood J."/>
            <person name="Gutierrez G."/>
            <person name="Heitman J."/>
            <person name="Henrissat B."/>
            <person name="Iturriaga E.A."/>
            <person name="Lang B.F."/>
            <person name="Lavin J.L."/>
            <person name="Lee S."/>
            <person name="Li W."/>
            <person name="Lindquist E."/>
            <person name="Lopez-Garcia S."/>
            <person name="Luque E.M."/>
            <person name="Marcos A.T."/>
            <person name="Martin J."/>
            <person name="McCluskey K."/>
            <person name="Medina H.R."/>
            <person name="Miralles-Duran A."/>
            <person name="Miyazaki A."/>
            <person name="Munoz-Torres E."/>
            <person name="Oguiza J.A."/>
            <person name="Ohm R."/>
            <person name="Olmedo M."/>
            <person name="Orejas M."/>
            <person name="Ortiz-Castellanos L."/>
            <person name="Pisabarro A.G."/>
            <person name="Rodriguez-Romero J."/>
            <person name="Ruiz-Herrera J."/>
            <person name="Ruiz-Vazquez R."/>
            <person name="Sanz C."/>
            <person name="Schackwitz W."/>
            <person name="Schmutz J."/>
            <person name="Shahriari M."/>
            <person name="Shelest E."/>
            <person name="Silva-Franco F."/>
            <person name="Soanes D."/>
            <person name="Syed K."/>
            <person name="Tagua V.G."/>
            <person name="Talbot N.J."/>
            <person name="Thon M."/>
            <person name="De vries R.P."/>
            <person name="Wiebenga A."/>
            <person name="Yadav J.S."/>
            <person name="Braun E.L."/>
            <person name="Baker S."/>
            <person name="Garre V."/>
            <person name="Horwitz B."/>
            <person name="Torres-Martinez S."/>
            <person name="Idnurm A."/>
            <person name="Herrera-Estrella A."/>
            <person name="Gabaldon T."/>
            <person name="Grigoriev I.V."/>
        </authorList>
    </citation>
    <scope>NUCLEOTIDE SEQUENCE [LARGE SCALE GENOMIC DNA]</scope>
    <source>
        <strain evidence="2">NRRL 1555(-)</strain>
    </source>
</reference>
<evidence type="ECO:0000313" key="1">
    <source>
        <dbReference type="EMBL" id="OAD73875.1"/>
    </source>
</evidence>
<accession>A0A162XC79</accession>